<gene>
    <name evidence="1" type="ORF">OTERR_26340</name>
</gene>
<dbReference type="AlphaFoldDB" id="A0A5C1EB03"/>
<proteinExistence type="predicted"/>
<evidence type="ECO:0008006" key="3">
    <source>
        <dbReference type="Google" id="ProtNLM"/>
    </source>
</evidence>
<dbReference type="KEGG" id="otr:OTERR_26340"/>
<dbReference type="EMBL" id="CP022579">
    <property type="protein sequence ID" value="QEL66110.1"/>
    <property type="molecule type" value="Genomic_DNA"/>
</dbReference>
<dbReference type="RefSeq" id="WP_149426083.1">
    <property type="nucleotide sequence ID" value="NZ_CP022579.1"/>
</dbReference>
<sequence length="185" mass="21075">MPESSPRRLRPWPARLATSLLVVLLAGCALAGQYSGRGLEPGRADEAAVRARMGEPALAFTEDDGRGQRVLLYPRGPEGYHTFRVTLDTSGRLVGIENVLEPRGFARVRLGDDREAVRRTLGPPREITLFERRHEEVWEWRFCDDFAEAARFYVVFDQPSGRVTRTEQLTEAQITWNHRRVICAR</sequence>
<dbReference type="Proteomes" id="UP000323671">
    <property type="component" value="Chromosome"/>
</dbReference>
<protein>
    <recommendedName>
        <fullName evidence="3">Lipoprotein</fullName>
    </recommendedName>
</protein>
<keyword evidence="2" id="KW-1185">Reference proteome</keyword>
<accession>A0A5C1EB03</accession>
<dbReference type="PROSITE" id="PS51257">
    <property type="entry name" value="PROKAR_LIPOPROTEIN"/>
    <property type="match status" value="1"/>
</dbReference>
<evidence type="ECO:0000313" key="2">
    <source>
        <dbReference type="Proteomes" id="UP000323671"/>
    </source>
</evidence>
<name>A0A5C1EB03_9RHOO</name>
<reference evidence="1 2" key="1">
    <citation type="submission" date="2017-07" db="EMBL/GenBank/DDBJ databases">
        <title>Complete genome sequence of Oryzomicrobium terrae TPP412.</title>
        <authorList>
            <person name="Chiu L.-W."/>
            <person name="Lo K.-J."/>
            <person name="Tsai Y.-M."/>
            <person name="Lin S.-S."/>
            <person name="Kuo C.-H."/>
            <person name="Liu C.-T."/>
        </authorList>
    </citation>
    <scope>NUCLEOTIDE SEQUENCE [LARGE SCALE GENOMIC DNA]</scope>
    <source>
        <strain evidence="1 2">TPP412</strain>
    </source>
</reference>
<organism evidence="1 2">
    <name type="scientific">Oryzomicrobium terrae</name>
    <dbReference type="NCBI Taxonomy" id="1735038"/>
    <lineage>
        <taxon>Bacteria</taxon>
        <taxon>Pseudomonadati</taxon>
        <taxon>Pseudomonadota</taxon>
        <taxon>Betaproteobacteria</taxon>
        <taxon>Rhodocyclales</taxon>
        <taxon>Rhodocyclaceae</taxon>
        <taxon>Oryzomicrobium</taxon>
    </lineage>
</organism>
<evidence type="ECO:0000313" key="1">
    <source>
        <dbReference type="EMBL" id="QEL66110.1"/>
    </source>
</evidence>